<evidence type="ECO:0000313" key="2">
    <source>
        <dbReference type="EMBL" id="MCL1143056.1"/>
    </source>
</evidence>
<dbReference type="Pfam" id="PF11739">
    <property type="entry name" value="YdbH-like"/>
    <property type="match status" value="1"/>
</dbReference>
<keyword evidence="3" id="KW-1185">Reference proteome</keyword>
<evidence type="ECO:0000256" key="1">
    <source>
        <dbReference type="SAM" id="Phobius"/>
    </source>
</evidence>
<sequence length="1022" mass="115049">MINGFITLKRILVALVFIVVSTMVYLNHNIKPISIKVLNHILSDYRITVINLDSQWVSINQLKIPRLILQIEDSYVAVQGFELTLTDTLAVLQKQSLYTEDIVKLQSKEVYIDLGASFFDRQQSSQSSARWQDIFKRIPQVKLEKIQIRLPAQADTRAAMRPSLLIDSFSISEQGEVSSKWLFNQNELFSLTAQITEQQLSLETELDLTQSIKGLNALSNYLTDSVSTLNQLNKPLNDSSVLVELQQQLAQTITTVNDLPVNIKGQWHSSTTINLLSTELYSNNHFKNFSLLWPELPDIPIVLPESFQIVLEIKQHKMPVSLSGETATRYGAKITIDELQQQISINKAQLQQLTQRYLSKEQSFKVKKLVTELTPPSHNVTQSELAKILDFTLVLPQKSTIWYEISNDDNAAPAALFTPQVIVKVAGLNLEHKIVFADLKANLSGEIRFDHVSKLNAQNQLDLLPLIQFIEAPNQTRLNRLQLEQFNLGLSTHFERRYLAEHNQFEHQLTINPGSTLTIIDLQLSQSYLANANQEVQQQFNAKEITFSFDQRSKVSFTNTGFNTLISPFNVDFRQIEAINTVKSSQLKATQQTLRIDHLQHAWQSAISLDSSTLNKIVDSGLITDVSAQIVSQAKDIKLTKTQNNYRKQTLLNLNDIVLEQSVTATNGVIHSTDQWQVNNIEASSQHFIQPSSKSVAGQWKMSTDISSFLPTLAKNQSVPPELIIDGHLAIESSFSFSEVNGNQQFELIAQPQITHVQLEFNDSFIQNAQLQTQCKFNWNHHHSKTLSISKLECPETLINIAKGRAGLLFNDLTITSDIKLGMDDSKPLNSWLQKLTGLSDSDVKMTLQGETLDGQFLIPEFVLKLHEKSHGYLLLQKLSVAELLAQLPPLGVYANGLFDGVLPVEFIDKQFTISGGQLAARAPGGKINVPNNEAIEQLKQTQPYLELVFDALAPLNYQQLSGNLDMQANGDAQIDITIKGKSPNVERPIELHYQHQENLIQLYRSTQIGNQLQSNIEQSVQ</sequence>
<dbReference type="Proteomes" id="UP001139333">
    <property type="component" value="Unassembled WGS sequence"/>
</dbReference>
<keyword evidence="1" id="KW-1133">Transmembrane helix</keyword>
<accession>A0A9X2CKF7</accession>
<keyword evidence="1" id="KW-0472">Membrane</keyword>
<name>A0A9X2CKF7_9GAMM</name>
<feature type="transmembrane region" description="Helical" evidence="1">
    <location>
        <begin position="7"/>
        <end position="26"/>
    </location>
</feature>
<organism evidence="2 3">
    <name type="scientific">Shewanella gaetbuli</name>
    <dbReference type="NCBI Taxonomy" id="220752"/>
    <lineage>
        <taxon>Bacteria</taxon>
        <taxon>Pseudomonadati</taxon>
        <taxon>Pseudomonadota</taxon>
        <taxon>Gammaproteobacteria</taxon>
        <taxon>Alteromonadales</taxon>
        <taxon>Shewanellaceae</taxon>
        <taxon>Shewanella</taxon>
    </lineage>
</organism>
<evidence type="ECO:0000313" key="3">
    <source>
        <dbReference type="Proteomes" id="UP001139333"/>
    </source>
</evidence>
<reference evidence="2" key="1">
    <citation type="submission" date="2022-01" db="EMBL/GenBank/DDBJ databases">
        <title>Whole genome-based taxonomy of the Shewanellaceae.</title>
        <authorList>
            <person name="Martin-Rodriguez A.J."/>
        </authorList>
    </citation>
    <scope>NUCLEOTIDE SEQUENCE</scope>
    <source>
        <strain evidence="2">DSM 16422</strain>
    </source>
</reference>
<gene>
    <name evidence="2" type="ORF">L2672_10150</name>
</gene>
<comment type="caution">
    <text evidence="2">The sequence shown here is derived from an EMBL/GenBank/DDBJ whole genome shotgun (WGS) entry which is preliminary data.</text>
</comment>
<protein>
    <submittedName>
        <fullName evidence="2">YdbH domain-containing protein</fullName>
    </submittedName>
</protein>
<dbReference type="AlphaFoldDB" id="A0A9X2CKF7"/>
<dbReference type="InterPro" id="IPR021730">
    <property type="entry name" value="YdbH"/>
</dbReference>
<keyword evidence="1" id="KW-0812">Transmembrane</keyword>
<dbReference type="RefSeq" id="WP_248995736.1">
    <property type="nucleotide sequence ID" value="NZ_JAKIKP010000006.1"/>
</dbReference>
<dbReference type="EMBL" id="JAKIKP010000006">
    <property type="protein sequence ID" value="MCL1143056.1"/>
    <property type="molecule type" value="Genomic_DNA"/>
</dbReference>
<proteinExistence type="predicted"/>